<dbReference type="InterPro" id="IPR036097">
    <property type="entry name" value="HisK_dim/P_sf"/>
</dbReference>
<keyword evidence="4" id="KW-0808">Transferase</keyword>
<dbReference type="EMBL" id="CP040017">
    <property type="protein sequence ID" value="QCP09144.1"/>
    <property type="molecule type" value="Genomic_DNA"/>
</dbReference>
<comment type="catalytic activity">
    <reaction evidence="1">
        <text>ATP + protein L-histidine = ADP + protein N-phospho-L-histidine.</text>
        <dbReference type="EC" id="2.7.13.3"/>
    </reaction>
</comment>
<name>A0A4P8HL85_9BURK</name>
<evidence type="ECO:0000256" key="1">
    <source>
        <dbReference type="ARBA" id="ARBA00000085"/>
    </source>
</evidence>
<protein>
    <recommendedName>
        <fullName evidence="2">histidine kinase</fullName>
        <ecNumber evidence="2">2.7.13.3</ecNumber>
    </recommendedName>
</protein>
<dbReference type="EC" id="2.7.13.3" evidence="2"/>
<dbReference type="CDD" id="cd00082">
    <property type="entry name" value="HisKA"/>
    <property type="match status" value="1"/>
</dbReference>
<evidence type="ECO:0000259" key="3">
    <source>
        <dbReference type="SMART" id="SM00388"/>
    </source>
</evidence>
<keyword evidence="4" id="KW-0418">Kinase</keyword>
<dbReference type="Proteomes" id="UP000298763">
    <property type="component" value="Chromosome"/>
</dbReference>
<dbReference type="GO" id="GO:0000155">
    <property type="term" value="F:phosphorelay sensor kinase activity"/>
    <property type="evidence" value="ECO:0007669"/>
    <property type="project" value="InterPro"/>
</dbReference>
<dbReference type="OrthoDB" id="8807260at2"/>
<evidence type="ECO:0000313" key="5">
    <source>
        <dbReference type="EMBL" id="QCP09144.1"/>
    </source>
</evidence>
<accession>A0A4P8HL85</accession>
<proteinExistence type="predicted"/>
<evidence type="ECO:0000256" key="2">
    <source>
        <dbReference type="ARBA" id="ARBA00012438"/>
    </source>
</evidence>
<dbReference type="SMART" id="SM00388">
    <property type="entry name" value="HisKA"/>
    <property type="match status" value="1"/>
</dbReference>
<dbReference type="Pfam" id="PF00512">
    <property type="entry name" value="HisKA"/>
    <property type="match status" value="1"/>
</dbReference>
<gene>
    <name evidence="5" type="ORF">FCL38_00840</name>
    <name evidence="4" type="ORF">FHS02_002434</name>
</gene>
<dbReference type="EMBL" id="JACHXS010000004">
    <property type="protein sequence ID" value="MBB3221624.1"/>
    <property type="molecule type" value="Genomic_DNA"/>
</dbReference>
<feature type="domain" description="Signal transduction histidine kinase dimerisation/phosphoacceptor" evidence="3">
    <location>
        <begin position="52"/>
        <end position="112"/>
    </location>
</feature>
<organism evidence="4 7">
    <name type="scientific">Pseudoduganella umbonata</name>
    <dbReference type="NCBI Taxonomy" id="864828"/>
    <lineage>
        <taxon>Bacteria</taxon>
        <taxon>Pseudomonadati</taxon>
        <taxon>Pseudomonadota</taxon>
        <taxon>Betaproteobacteria</taxon>
        <taxon>Burkholderiales</taxon>
        <taxon>Oxalobacteraceae</taxon>
        <taxon>Telluria group</taxon>
        <taxon>Pseudoduganella</taxon>
    </lineage>
</organism>
<reference evidence="4 7" key="2">
    <citation type="submission" date="2020-08" db="EMBL/GenBank/DDBJ databases">
        <title>Genomic Encyclopedia of Type Strains, Phase III (KMG-III): the genomes of soil and plant-associated and newly described type strains.</title>
        <authorList>
            <person name="Whitman W."/>
        </authorList>
    </citation>
    <scope>NUCLEOTIDE SEQUENCE [LARGE SCALE GENOMIC DNA]</scope>
    <source>
        <strain evidence="4 7">CECT 7753</strain>
    </source>
</reference>
<keyword evidence="6" id="KW-1185">Reference proteome</keyword>
<dbReference type="RefSeq" id="WP_137312033.1">
    <property type="nucleotide sequence ID" value="NZ_CP040017.1"/>
</dbReference>
<evidence type="ECO:0000313" key="7">
    <source>
        <dbReference type="Proteomes" id="UP000584325"/>
    </source>
</evidence>
<sequence>MIHEYQIFRESIAAVAEGRVTLGARDWAVIDQSINSATREAIGGFTDIHEEMRRKVAAALSHDMRTPLAVIANGAQRIGIAPSIEVARRTASKIESNALRLRDMMAELLDALTCQGHVKVPLHLSTFDVHGLVQEVCDQSGQTLAGVCTFEALGNPVEGYWCRSNLRRAL</sequence>
<dbReference type="InterPro" id="IPR003661">
    <property type="entry name" value="HisK_dim/P_dom"/>
</dbReference>
<reference evidence="5 6" key="1">
    <citation type="submission" date="2019-05" db="EMBL/GenBank/DDBJ databases">
        <title>Draft Genome Sequences of Six Type Strains of the Genus Massilia.</title>
        <authorList>
            <person name="Miess H."/>
            <person name="Frediansyhah A."/>
            <person name="Gross H."/>
        </authorList>
    </citation>
    <scope>NUCLEOTIDE SEQUENCE [LARGE SCALE GENOMIC DNA]</scope>
    <source>
        <strain evidence="5 6">DSMZ 26121</strain>
    </source>
</reference>
<dbReference type="Gene3D" id="1.10.287.130">
    <property type="match status" value="1"/>
</dbReference>
<dbReference type="Proteomes" id="UP000584325">
    <property type="component" value="Unassembled WGS sequence"/>
</dbReference>
<dbReference type="SUPFAM" id="SSF47384">
    <property type="entry name" value="Homodimeric domain of signal transducing histidine kinase"/>
    <property type="match status" value="1"/>
</dbReference>
<evidence type="ECO:0000313" key="6">
    <source>
        <dbReference type="Proteomes" id="UP000298763"/>
    </source>
</evidence>
<dbReference type="AlphaFoldDB" id="A0A4P8HL85"/>
<evidence type="ECO:0000313" key="4">
    <source>
        <dbReference type="EMBL" id="MBB3221624.1"/>
    </source>
</evidence>